<sequence length="83" mass="9969">MMFSLSQIKNEVFTISSLWKSHGKKILQGDLDKTYAGFENFDYFLWWCDEKIPAYKNVAILYPRETQYIYPRTAYVLYPRNVI</sequence>
<comment type="caution">
    <text evidence="1">The sequence shown here is derived from an EMBL/GenBank/DDBJ whole genome shotgun (WGS) entry which is preliminary data.</text>
</comment>
<dbReference type="EMBL" id="BARU01020373">
    <property type="protein sequence ID" value="GAH48655.1"/>
    <property type="molecule type" value="Genomic_DNA"/>
</dbReference>
<feature type="non-terminal residue" evidence="1">
    <location>
        <position position="83"/>
    </location>
</feature>
<name>X1GUX0_9ZZZZ</name>
<organism evidence="1">
    <name type="scientific">marine sediment metagenome</name>
    <dbReference type="NCBI Taxonomy" id="412755"/>
    <lineage>
        <taxon>unclassified sequences</taxon>
        <taxon>metagenomes</taxon>
        <taxon>ecological metagenomes</taxon>
    </lineage>
</organism>
<proteinExistence type="predicted"/>
<dbReference type="AlphaFoldDB" id="X1GUX0"/>
<evidence type="ECO:0000313" key="1">
    <source>
        <dbReference type="EMBL" id="GAH48655.1"/>
    </source>
</evidence>
<protein>
    <submittedName>
        <fullName evidence="1">Uncharacterized protein</fullName>
    </submittedName>
</protein>
<accession>X1GUX0</accession>
<reference evidence="1" key="1">
    <citation type="journal article" date="2014" name="Front. Microbiol.">
        <title>High frequency of phylogenetically diverse reductive dehalogenase-homologous genes in deep subseafloor sedimentary metagenomes.</title>
        <authorList>
            <person name="Kawai M."/>
            <person name="Futagami T."/>
            <person name="Toyoda A."/>
            <person name="Takaki Y."/>
            <person name="Nishi S."/>
            <person name="Hori S."/>
            <person name="Arai W."/>
            <person name="Tsubouchi T."/>
            <person name="Morono Y."/>
            <person name="Uchiyama I."/>
            <person name="Ito T."/>
            <person name="Fujiyama A."/>
            <person name="Inagaki F."/>
            <person name="Takami H."/>
        </authorList>
    </citation>
    <scope>NUCLEOTIDE SEQUENCE</scope>
    <source>
        <strain evidence="1">Expedition CK06-06</strain>
    </source>
</reference>
<gene>
    <name evidence="1" type="ORF">S03H2_33478</name>
</gene>